<evidence type="ECO:0000313" key="3">
    <source>
        <dbReference type="Proteomes" id="UP001633002"/>
    </source>
</evidence>
<sequence length="414" mass="48361">MVNELKGYLDEANKSLDHTRDKNCILSRENRWLEEQLSTIKIFGPQASAEKDAWENHEVQREQWLKQMKLHEEKWQSDKREMEQRIDDLTVIASVADRRQTKQAKKAELQELKSRSRQLETENRDLTQRYQAVQDKAERLREDIAVRAAKEEELKKRVAHLERESRLAATPIQAQAVTEESNVALEREEKLKEEQVKKQKADLDGKEAEWKQKISDLQKEKDTWETLAASLRLKAAELSADDVGGLRAEYDRLQRNVEVLEEKQADFISKFVKPAREEALRLAKHKHLMVHELDVAYRQTRMIHQDRWRDFALLGVASFAARHSPLPEVEDARRGSGEKDDQAVYDLTTYWSTVCHSFDIDHACTEVCEDLGSHICAACSNEETADCRYVSQSCFRCRWRSKKNCDWRNLKANK</sequence>
<proteinExistence type="predicted"/>
<dbReference type="Proteomes" id="UP001633002">
    <property type="component" value="Unassembled WGS sequence"/>
</dbReference>
<evidence type="ECO:0000256" key="1">
    <source>
        <dbReference type="SAM" id="Coils"/>
    </source>
</evidence>
<evidence type="ECO:0000313" key="2">
    <source>
        <dbReference type="EMBL" id="KAL3697283.1"/>
    </source>
</evidence>
<keyword evidence="1" id="KW-0175">Coiled coil</keyword>
<protein>
    <submittedName>
        <fullName evidence="2">Uncharacterized protein</fullName>
    </submittedName>
</protein>
<keyword evidence="3" id="KW-1185">Reference proteome</keyword>
<feature type="coiled-coil region" evidence="1">
    <location>
        <begin position="174"/>
        <end position="270"/>
    </location>
</feature>
<organism evidence="2 3">
    <name type="scientific">Riccia sorocarpa</name>
    <dbReference type="NCBI Taxonomy" id="122646"/>
    <lineage>
        <taxon>Eukaryota</taxon>
        <taxon>Viridiplantae</taxon>
        <taxon>Streptophyta</taxon>
        <taxon>Embryophyta</taxon>
        <taxon>Marchantiophyta</taxon>
        <taxon>Marchantiopsida</taxon>
        <taxon>Marchantiidae</taxon>
        <taxon>Marchantiales</taxon>
        <taxon>Ricciaceae</taxon>
        <taxon>Riccia</taxon>
    </lineage>
</organism>
<comment type="caution">
    <text evidence="2">The sequence shown here is derived from an EMBL/GenBank/DDBJ whole genome shotgun (WGS) entry which is preliminary data.</text>
</comment>
<accession>A0ABD3I115</accession>
<dbReference type="AlphaFoldDB" id="A0ABD3I115"/>
<dbReference type="EMBL" id="JBJQOH010000002">
    <property type="protein sequence ID" value="KAL3697283.1"/>
    <property type="molecule type" value="Genomic_DNA"/>
</dbReference>
<reference evidence="2 3" key="1">
    <citation type="submission" date="2024-09" db="EMBL/GenBank/DDBJ databases">
        <title>Chromosome-scale assembly of Riccia sorocarpa.</title>
        <authorList>
            <person name="Paukszto L."/>
        </authorList>
    </citation>
    <scope>NUCLEOTIDE SEQUENCE [LARGE SCALE GENOMIC DNA]</scope>
    <source>
        <strain evidence="2">LP-2024</strain>
        <tissue evidence="2">Aerial parts of the thallus</tissue>
    </source>
</reference>
<gene>
    <name evidence="2" type="ORF">R1sor_011359</name>
</gene>
<feature type="coiled-coil region" evidence="1">
    <location>
        <begin position="65"/>
        <end position="143"/>
    </location>
</feature>
<name>A0ABD3I115_9MARC</name>